<gene>
    <name evidence="2" type="ORF">BON30_40730</name>
</gene>
<dbReference type="InterPro" id="IPR020556">
    <property type="entry name" value="Amidase_CS"/>
</dbReference>
<dbReference type="EMBL" id="MPIN01000016">
    <property type="protein sequence ID" value="OJH35071.1"/>
    <property type="molecule type" value="Genomic_DNA"/>
</dbReference>
<dbReference type="InterPro" id="IPR036928">
    <property type="entry name" value="AS_sf"/>
</dbReference>
<name>A0A1L9AYI1_9BACT</name>
<proteinExistence type="predicted"/>
<dbReference type="InterPro" id="IPR023631">
    <property type="entry name" value="Amidase_dom"/>
</dbReference>
<dbReference type="AlphaFoldDB" id="A0A1L9AYI1"/>
<comment type="caution">
    <text evidence="2">The sequence shown here is derived from an EMBL/GenBank/DDBJ whole genome shotgun (WGS) entry which is preliminary data.</text>
</comment>
<evidence type="ECO:0000313" key="3">
    <source>
        <dbReference type="Proteomes" id="UP000182229"/>
    </source>
</evidence>
<evidence type="ECO:0000313" key="2">
    <source>
        <dbReference type="EMBL" id="OJH35071.1"/>
    </source>
</evidence>
<evidence type="ECO:0000259" key="1">
    <source>
        <dbReference type="Pfam" id="PF01425"/>
    </source>
</evidence>
<feature type="domain" description="Amidase" evidence="1">
    <location>
        <begin position="30"/>
        <end position="457"/>
    </location>
</feature>
<dbReference type="GO" id="GO:0003824">
    <property type="term" value="F:catalytic activity"/>
    <property type="evidence" value="ECO:0007669"/>
    <property type="project" value="InterPro"/>
</dbReference>
<dbReference type="InterPro" id="IPR000120">
    <property type="entry name" value="Amidase"/>
</dbReference>
<reference evidence="3" key="1">
    <citation type="submission" date="2016-11" db="EMBL/GenBank/DDBJ databases">
        <authorList>
            <person name="Shukria A."/>
            <person name="Stevens D.C."/>
        </authorList>
    </citation>
    <scope>NUCLEOTIDE SEQUENCE [LARGE SCALE GENOMIC DNA]</scope>
    <source>
        <strain evidence="3">Cbfe23</strain>
    </source>
</reference>
<dbReference type="SUPFAM" id="SSF75304">
    <property type="entry name" value="Amidase signature (AS) enzymes"/>
    <property type="match status" value="1"/>
</dbReference>
<sequence>MGATQLSAAEAARRIREGEMSAESYAGALLRAYRARANLNTVLWMDSERLLESAHAIDRKRARGQALGLLAGVPLMVKDNIDVAGIPTTAGTPTLRRYVPRRNAPVMDALFAQDALLFAKANMHELAAGGSSNNAAFGAVRNPYDRTRIPGGSSGGTAAAVAARFVPAGLGTDTAGSVRMPAALCGICGLRPTASAHMRWPDAGVVPLSNDLDTVGPIARSVGDLALLTQAVTGAVRPRRASLSRVRIGLPRGYFWEDLDPSVAAVTRGAVTRLRDAGVEFVEVDLTEVVRSALDLFGTFVEIGYGKDLQTFLAAYAPGITMQQVMNGIVSKDVRALFETYLPVQVPAETVFFVRNRARPELVARYTEVLRHANVVAILYPTVPVPATPIRTAGDAPGDTIELNGRQVLEVFTLIRNTQISPVLQAPGLSIPAGMTAAGLPVGIELDAVPGDDTRLLALGMAVEAALGPLPPPVG</sequence>
<dbReference type="Proteomes" id="UP000182229">
    <property type="component" value="Unassembled WGS sequence"/>
</dbReference>
<dbReference type="PANTHER" id="PTHR11895">
    <property type="entry name" value="TRANSAMIDASE"/>
    <property type="match status" value="1"/>
</dbReference>
<protein>
    <recommendedName>
        <fullName evidence="1">Amidase domain-containing protein</fullName>
    </recommendedName>
</protein>
<dbReference type="PANTHER" id="PTHR11895:SF151">
    <property type="entry name" value="GLUTAMYL-TRNA(GLN) AMIDOTRANSFERASE SUBUNIT A"/>
    <property type="match status" value="1"/>
</dbReference>
<dbReference type="Pfam" id="PF01425">
    <property type="entry name" value="Amidase"/>
    <property type="match status" value="1"/>
</dbReference>
<keyword evidence="3" id="KW-1185">Reference proteome</keyword>
<accession>A0A1L9AYI1</accession>
<dbReference type="PROSITE" id="PS00571">
    <property type="entry name" value="AMIDASES"/>
    <property type="match status" value="1"/>
</dbReference>
<organism evidence="2 3">
    <name type="scientific">Cystobacter ferrugineus</name>
    <dbReference type="NCBI Taxonomy" id="83449"/>
    <lineage>
        <taxon>Bacteria</taxon>
        <taxon>Pseudomonadati</taxon>
        <taxon>Myxococcota</taxon>
        <taxon>Myxococcia</taxon>
        <taxon>Myxococcales</taxon>
        <taxon>Cystobacterineae</taxon>
        <taxon>Archangiaceae</taxon>
        <taxon>Cystobacter</taxon>
    </lineage>
</organism>
<reference evidence="2 3" key="2">
    <citation type="submission" date="2016-12" db="EMBL/GenBank/DDBJ databases">
        <title>Draft Genome Sequence of Cystobacter ferrugineus Strain Cbfe23.</title>
        <authorList>
            <person name="Akbar S."/>
            <person name="Dowd S.E."/>
            <person name="Stevens D.C."/>
        </authorList>
    </citation>
    <scope>NUCLEOTIDE SEQUENCE [LARGE SCALE GENOMIC DNA]</scope>
    <source>
        <strain evidence="2 3">Cbfe23</strain>
    </source>
</reference>
<dbReference type="Gene3D" id="3.90.1300.10">
    <property type="entry name" value="Amidase signature (AS) domain"/>
    <property type="match status" value="1"/>
</dbReference>
<dbReference type="STRING" id="83449.BON30_40730"/>